<keyword evidence="3" id="KW-1185">Reference proteome</keyword>
<sequence length="275" mass="29378">MCFCIRFYTPAEPTLPPSGVRSISRSVRQLGVFDLISWRSPTSLSGHNGRLSAYEVHCEPVSFGWAGRAQASADLLTSQTLATNTAGLASGGLRKSTGPRRLNLTQAASRAATVWSPSPGDQVTRRGRKKGRSSSAGRREMAMSAAWPAWVWPHGVVPLLRVLFDGQPASPLWHSPVPPKAEPEAGQTSTGPSDWGIHPESWQPEATNCMCAVRAYTPAGPGPWSKRQNAVLNTLCTLSRPDAASAIASIAYASTCTSTFIFVSIAALPNTQPRL</sequence>
<evidence type="ECO:0000313" key="2">
    <source>
        <dbReference type="EMBL" id="VEL36725.1"/>
    </source>
</evidence>
<gene>
    <name evidence="2" type="ORF">PXEA_LOCUS30165</name>
</gene>
<proteinExistence type="predicted"/>
<dbReference type="AlphaFoldDB" id="A0A448XHB1"/>
<dbReference type="Proteomes" id="UP000784294">
    <property type="component" value="Unassembled WGS sequence"/>
</dbReference>
<comment type="caution">
    <text evidence="2">The sequence shown here is derived from an EMBL/GenBank/DDBJ whole genome shotgun (WGS) entry which is preliminary data.</text>
</comment>
<protein>
    <submittedName>
        <fullName evidence="2">Uncharacterized protein</fullName>
    </submittedName>
</protein>
<dbReference type="EMBL" id="CAAALY010253007">
    <property type="protein sequence ID" value="VEL36725.1"/>
    <property type="molecule type" value="Genomic_DNA"/>
</dbReference>
<evidence type="ECO:0000256" key="1">
    <source>
        <dbReference type="SAM" id="MobiDB-lite"/>
    </source>
</evidence>
<organism evidence="2 3">
    <name type="scientific">Protopolystoma xenopodis</name>
    <dbReference type="NCBI Taxonomy" id="117903"/>
    <lineage>
        <taxon>Eukaryota</taxon>
        <taxon>Metazoa</taxon>
        <taxon>Spiralia</taxon>
        <taxon>Lophotrochozoa</taxon>
        <taxon>Platyhelminthes</taxon>
        <taxon>Monogenea</taxon>
        <taxon>Polyopisthocotylea</taxon>
        <taxon>Polystomatidea</taxon>
        <taxon>Polystomatidae</taxon>
        <taxon>Protopolystoma</taxon>
    </lineage>
</organism>
<evidence type="ECO:0000313" key="3">
    <source>
        <dbReference type="Proteomes" id="UP000784294"/>
    </source>
</evidence>
<feature type="region of interest" description="Disordered" evidence="1">
    <location>
        <begin position="108"/>
        <end position="139"/>
    </location>
</feature>
<feature type="region of interest" description="Disordered" evidence="1">
    <location>
        <begin position="174"/>
        <end position="193"/>
    </location>
</feature>
<name>A0A448XHB1_9PLAT</name>
<accession>A0A448XHB1</accession>
<reference evidence="2" key="1">
    <citation type="submission" date="2018-11" db="EMBL/GenBank/DDBJ databases">
        <authorList>
            <consortium name="Pathogen Informatics"/>
        </authorList>
    </citation>
    <scope>NUCLEOTIDE SEQUENCE</scope>
</reference>